<dbReference type="CDD" id="cd18793">
    <property type="entry name" value="SF2_C_SNF"/>
    <property type="match status" value="1"/>
</dbReference>
<dbReference type="SMART" id="SM00487">
    <property type="entry name" value="DEXDc"/>
    <property type="match status" value="1"/>
</dbReference>
<keyword evidence="1" id="KW-0378">Hydrolase</keyword>
<dbReference type="PROSITE" id="PS51194">
    <property type="entry name" value="HELICASE_CTER"/>
    <property type="match status" value="1"/>
</dbReference>
<dbReference type="InterPro" id="IPR014001">
    <property type="entry name" value="Helicase_ATP-bd"/>
</dbReference>
<accession>A0AB36K928</accession>
<keyword evidence="2 6" id="KW-0067">ATP-binding</keyword>
<dbReference type="AlphaFoldDB" id="A0AB36K928"/>
<dbReference type="EMBL" id="MUEO01000006">
    <property type="protein sequence ID" value="OOE45525.1"/>
    <property type="molecule type" value="Genomic_DNA"/>
</dbReference>
<reference evidence="6 7" key="1">
    <citation type="journal article" date="2017" name="Genome Announc.">
        <title>Draft Genome Sequences of Salinivibrio proteolyticus, Salinivibrio sharmensis, Salinivibrio siamensis, Salinivibrio costicola subsp. alcaliphilus, Salinivibrio costicola subsp. vallismortis, and 29 New Isolates Belonging to the Genus Salinivibrio.</title>
        <authorList>
            <person name="Lopez-Hermoso C."/>
            <person name="de la Haba R.R."/>
            <person name="Sanchez-Porro C."/>
            <person name="Bayliss S.C."/>
            <person name="Feil E.J."/>
            <person name="Ventosa A."/>
        </authorList>
    </citation>
    <scope>NUCLEOTIDE SEQUENCE [LARGE SCALE GENOMIC DNA]</scope>
    <source>
        <strain evidence="6 7">IC202</strain>
    </source>
</reference>
<evidence type="ECO:0000256" key="3">
    <source>
        <dbReference type="SAM" id="MobiDB-lite"/>
    </source>
</evidence>
<feature type="region of interest" description="Disordered" evidence="3">
    <location>
        <begin position="385"/>
        <end position="416"/>
    </location>
</feature>
<dbReference type="SUPFAM" id="SSF52980">
    <property type="entry name" value="Restriction endonuclease-like"/>
    <property type="match status" value="1"/>
</dbReference>
<dbReference type="SMART" id="SM00490">
    <property type="entry name" value="HELICc"/>
    <property type="match status" value="1"/>
</dbReference>
<dbReference type="InterPro" id="IPR049730">
    <property type="entry name" value="SNF2/RAD54-like_C"/>
</dbReference>
<dbReference type="Gene3D" id="3.40.1350.10">
    <property type="match status" value="1"/>
</dbReference>
<dbReference type="GO" id="GO:0004386">
    <property type="term" value="F:helicase activity"/>
    <property type="evidence" value="ECO:0007669"/>
    <property type="project" value="UniProtKB-KW"/>
</dbReference>
<keyword evidence="2 6" id="KW-0347">Helicase</keyword>
<organism evidence="6 7">
    <name type="scientific">Salinivibrio kushneri</name>
    <dbReference type="NCBI Taxonomy" id="1908198"/>
    <lineage>
        <taxon>Bacteria</taxon>
        <taxon>Pseudomonadati</taxon>
        <taxon>Pseudomonadota</taxon>
        <taxon>Gammaproteobacteria</taxon>
        <taxon>Vibrionales</taxon>
        <taxon>Vibrionaceae</taxon>
        <taxon>Salinivibrio</taxon>
    </lineage>
</organism>
<evidence type="ECO:0000256" key="2">
    <source>
        <dbReference type="ARBA" id="ARBA00022806"/>
    </source>
</evidence>
<evidence type="ECO:0000313" key="6">
    <source>
        <dbReference type="EMBL" id="OOE45525.1"/>
    </source>
</evidence>
<evidence type="ECO:0000313" key="7">
    <source>
        <dbReference type="Proteomes" id="UP000188726"/>
    </source>
</evidence>
<feature type="domain" description="Helicase ATP-binding" evidence="4">
    <location>
        <begin position="477"/>
        <end position="673"/>
    </location>
</feature>
<comment type="caution">
    <text evidence="6">The sequence shown here is derived from an EMBL/GenBank/DDBJ whole genome shotgun (WGS) entry which is preliminary data.</text>
</comment>
<evidence type="ECO:0000259" key="5">
    <source>
        <dbReference type="PROSITE" id="PS51194"/>
    </source>
</evidence>
<dbReference type="PANTHER" id="PTHR45629">
    <property type="entry name" value="SNF2/RAD54 FAMILY MEMBER"/>
    <property type="match status" value="1"/>
</dbReference>
<dbReference type="GO" id="GO:0005524">
    <property type="term" value="F:ATP binding"/>
    <property type="evidence" value="ECO:0007669"/>
    <property type="project" value="InterPro"/>
</dbReference>
<evidence type="ECO:0000259" key="4">
    <source>
        <dbReference type="PROSITE" id="PS51192"/>
    </source>
</evidence>
<dbReference type="InterPro" id="IPR011856">
    <property type="entry name" value="tRNA_endonuc-like_dom_sf"/>
</dbReference>
<evidence type="ECO:0000256" key="1">
    <source>
        <dbReference type="ARBA" id="ARBA00022801"/>
    </source>
</evidence>
<gene>
    <name evidence="6" type="ORF">BZG09_03720</name>
</gene>
<dbReference type="Pfam" id="PF04471">
    <property type="entry name" value="Mrr_cat"/>
    <property type="match status" value="1"/>
</dbReference>
<dbReference type="GO" id="GO:0004519">
    <property type="term" value="F:endonuclease activity"/>
    <property type="evidence" value="ECO:0007669"/>
    <property type="project" value="InterPro"/>
</dbReference>
<dbReference type="Pfam" id="PF00271">
    <property type="entry name" value="Helicase_C"/>
    <property type="match status" value="1"/>
</dbReference>
<name>A0AB36K928_9GAMM</name>
<dbReference type="Gene3D" id="3.40.50.10810">
    <property type="entry name" value="Tandem AAA-ATPase domain"/>
    <property type="match status" value="1"/>
</dbReference>
<dbReference type="PANTHER" id="PTHR45629:SF7">
    <property type="entry name" value="DNA EXCISION REPAIR PROTEIN ERCC-6-RELATED"/>
    <property type="match status" value="1"/>
</dbReference>
<dbReference type="PROSITE" id="PS51192">
    <property type="entry name" value="HELICASE_ATP_BIND_1"/>
    <property type="match status" value="1"/>
</dbReference>
<dbReference type="InterPro" id="IPR007560">
    <property type="entry name" value="Restrct_endonuc_IV_Mrr"/>
</dbReference>
<dbReference type="InterPro" id="IPR001650">
    <property type="entry name" value="Helicase_C-like"/>
</dbReference>
<dbReference type="GO" id="GO:0016787">
    <property type="term" value="F:hydrolase activity"/>
    <property type="evidence" value="ECO:0007669"/>
    <property type="project" value="UniProtKB-KW"/>
</dbReference>
<proteinExistence type="predicted"/>
<dbReference type="InterPro" id="IPR000330">
    <property type="entry name" value="SNF2_N"/>
</dbReference>
<dbReference type="Proteomes" id="UP000188726">
    <property type="component" value="Unassembled WGS sequence"/>
</dbReference>
<feature type="domain" description="Helicase C-terminal" evidence="5">
    <location>
        <begin position="818"/>
        <end position="989"/>
    </location>
</feature>
<sequence length="1144" mass="127703">MKRWVSSLFKKGFNDKGLDRFVDDEGVNFYCSTEQFQAIKNCESSDFLTAQYVALKMLEEEGKAESIPNGFIVAPRFIAALEEDVHQLLELPPIWKGAIVANIQGTTKSSRFSVELTVEAPSGRITSAYQINGPMITFGESEFALKGTAFEIFDAYNAHQQSVKDEANNLRFLYELQQAQEKGANLKLGHFDKLKIHRPDTVAVEAELDSQGNLILTPSMGQDASYEQVQRVLGQLQTQGNTLKVGDEIILFNEQTAAAAKEIISNRKIPKQSVQQFLNTPSAFLNASLVNLDVGFSLRVKGVSRFKHAYFGETDESGIDWFASKSTEIRPFSAIARVVKTSEDLQDVERLVADAQTTGATEITFEGTPYDISSPEEVEETISKIKSGVTETEPVDSDVDDSEGEGDSERELEEDEGPWVVDIALNDETLDSPSILVEEALHSVLYRGELDWSNHKRLPYPHQDVGVNWFLGLEHLAREKKLLNGALLADDMGLGKTFIALSGIDHYYRQCDSTGRPTLIVAPLSLLENWKDEVGKTFYKSPFNDIVILQSDGDLNRFRVGGAETKGSVNEEGEPELRYSLKFGSDYPLERLDVPKRLVITTYQTLRDYQFSLSQIDWGIVVFDEAQNIKNPNALQTRAAKALKAKFKLLATGTPVENSLADFWCLMDTACPGFLDSYQNFRRTYITPILQAAGDEADQVRAQLGRQLREKVGALMLRRVKEDNLEGLPSKTIYVGLQGDGWQYEPIIESTMSDYQLKVYDGAIEAQNQEEDAHALTTLARLRDSSLHPRLADGGRLDMPKSKRDLHALFEESAKLSSVIKVLKEIQNRGEKCIIFAVNKRLQRFLSVALGGYFDLGPLYVINGDAKAVAKREGSVSRKTMIADFEQHDGFNIIVMSPVAAGVGLTVVGANNVIHFERHWNPAKEAQATDRVYRIGQEKNVNIYIPLLHHPSYESFDVNLHRLLSQKSMLKDAVVTPGEVLPNPTASGGSGSDYNKIVEFDDVQRLSWKQFEALCVELLAREYGADSAWLTKDGADYGADGVLVLSNSAILLQAKHKKGSYKGYSAVQEVANASELYSRSLKREVTHKIFITNATKLAKSTWNIAEQLSVDVIDGNQMEELCRKHQVSFHQIHVRLDKSRYLIH</sequence>
<keyword evidence="2 6" id="KW-0547">Nucleotide-binding</keyword>
<dbReference type="GO" id="GO:0009307">
    <property type="term" value="P:DNA restriction-modification system"/>
    <property type="evidence" value="ECO:0007669"/>
    <property type="project" value="InterPro"/>
</dbReference>
<dbReference type="InterPro" id="IPR038718">
    <property type="entry name" value="SNF2-like_sf"/>
</dbReference>
<dbReference type="Gene3D" id="3.40.50.300">
    <property type="entry name" value="P-loop containing nucleotide triphosphate hydrolases"/>
    <property type="match status" value="1"/>
</dbReference>
<dbReference type="SUPFAM" id="SSF52540">
    <property type="entry name" value="P-loop containing nucleoside triphosphate hydrolases"/>
    <property type="match status" value="2"/>
</dbReference>
<feature type="compositionally biased region" description="Acidic residues" evidence="3">
    <location>
        <begin position="393"/>
        <end position="416"/>
    </location>
</feature>
<dbReference type="Pfam" id="PF00176">
    <property type="entry name" value="SNF2-rel_dom"/>
    <property type="match status" value="1"/>
</dbReference>
<dbReference type="InterPro" id="IPR011335">
    <property type="entry name" value="Restrct_endonuc-II-like"/>
</dbReference>
<dbReference type="GO" id="GO:0003677">
    <property type="term" value="F:DNA binding"/>
    <property type="evidence" value="ECO:0007669"/>
    <property type="project" value="InterPro"/>
</dbReference>
<dbReference type="InterPro" id="IPR027417">
    <property type="entry name" value="P-loop_NTPase"/>
</dbReference>
<dbReference type="InterPro" id="IPR050496">
    <property type="entry name" value="SNF2_RAD54_helicase_repair"/>
</dbReference>
<protein>
    <submittedName>
        <fullName evidence="6">Helicase</fullName>
    </submittedName>
</protein>